<dbReference type="GO" id="GO:0009062">
    <property type="term" value="P:fatty acid catabolic process"/>
    <property type="evidence" value="ECO:0007669"/>
    <property type="project" value="TreeGrafter"/>
</dbReference>
<dbReference type="Pfam" id="PF03061">
    <property type="entry name" value="4HBT"/>
    <property type="match status" value="1"/>
</dbReference>
<feature type="domain" description="HotDog ACOT-type" evidence="4">
    <location>
        <begin position="6"/>
        <end position="119"/>
    </location>
</feature>
<dbReference type="InterPro" id="IPR029069">
    <property type="entry name" value="HotDog_dom_sf"/>
</dbReference>
<dbReference type="PROSITE" id="PS51770">
    <property type="entry name" value="HOTDOG_ACOT"/>
    <property type="match status" value="1"/>
</dbReference>
<protein>
    <submittedName>
        <fullName evidence="5">Acyl-CoA hydrolase</fullName>
    </submittedName>
</protein>
<evidence type="ECO:0000313" key="5">
    <source>
        <dbReference type="EMBL" id="BBD77260.1"/>
    </source>
</evidence>
<dbReference type="InterPro" id="IPR033120">
    <property type="entry name" value="HOTDOG_ACOT"/>
</dbReference>
<dbReference type="PANTHER" id="PTHR11049">
    <property type="entry name" value="ACYL COENZYME A THIOESTER HYDROLASE"/>
    <property type="match status" value="1"/>
</dbReference>
<dbReference type="RefSeq" id="WP_119335012.1">
    <property type="nucleotide sequence ID" value="NZ_AP018558.1"/>
</dbReference>
<comment type="similarity">
    <text evidence="1">Belongs to the acyl coenzyme A hydrolase family.</text>
</comment>
<keyword evidence="2 3" id="KW-0378">Hydrolase</keyword>
<dbReference type="GO" id="GO:0005829">
    <property type="term" value="C:cytosol"/>
    <property type="evidence" value="ECO:0007669"/>
    <property type="project" value="TreeGrafter"/>
</dbReference>
<name>A0A2Z6DXU1_HYDTE</name>
<dbReference type="KEGG" id="htl:HPTL_0996"/>
<organism evidence="5 6">
    <name type="scientific">Hydrogenophilus thermoluteolus</name>
    <name type="common">Pseudomonas hydrogenothermophila</name>
    <dbReference type="NCBI Taxonomy" id="297"/>
    <lineage>
        <taxon>Bacteria</taxon>
        <taxon>Pseudomonadati</taxon>
        <taxon>Pseudomonadota</taxon>
        <taxon>Hydrogenophilia</taxon>
        <taxon>Hydrogenophilales</taxon>
        <taxon>Hydrogenophilaceae</taxon>
        <taxon>Hydrogenophilus</taxon>
    </lineage>
</organism>
<dbReference type="Gene3D" id="3.10.129.10">
    <property type="entry name" value="Hotdog Thioesterase"/>
    <property type="match status" value="1"/>
</dbReference>
<gene>
    <name evidence="5" type="ORF">HPTL_0996</name>
</gene>
<evidence type="ECO:0000256" key="1">
    <source>
        <dbReference type="ARBA" id="ARBA00010458"/>
    </source>
</evidence>
<keyword evidence="6" id="KW-1185">Reference proteome</keyword>
<dbReference type="GO" id="GO:0052816">
    <property type="term" value="F:long-chain fatty acyl-CoA hydrolase activity"/>
    <property type="evidence" value="ECO:0007669"/>
    <property type="project" value="TreeGrafter"/>
</dbReference>
<dbReference type="CDD" id="cd03442">
    <property type="entry name" value="BFIT_BACH"/>
    <property type="match status" value="1"/>
</dbReference>
<accession>A0A2Z6DXU1</accession>
<dbReference type="AlphaFoldDB" id="A0A2Z6DXU1"/>
<dbReference type="SUPFAM" id="SSF54637">
    <property type="entry name" value="Thioesterase/thiol ester dehydrase-isomerase"/>
    <property type="match status" value="1"/>
</dbReference>
<dbReference type="Proteomes" id="UP000262004">
    <property type="component" value="Chromosome"/>
</dbReference>
<evidence type="ECO:0000313" key="6">
    <source>
        <dbReference type="Proteomes" id="UP000262004"/>
    </source>
</evidence>
<dbReference type="InterPro" id="IPR040170">
    <property type="entry name" value="Cytosol_ACT"/>
</dbReference>
<sequence length="133" mass="14369">MTTQLPDKQPELRVMPMPADLNPAGDVFGGWVMAMVDIAGSLPARRRAKGRVATVAVNSFVFKQPIAVGDVVSFYAEVVAVGRTSVTVDVEVYAERHPESPMVVKVTEARLTYVALDAQGKKRAIPQEMPSDA</sequence>
<dbReference type="OrthoDB" id="9801856at2"/>
<evidence type="ECO:0000256" key="2">
    <source>
        <dbReference type="ARBA" id="ARBA00022801"/>
    </source>
</evidence>
<dbReference type="EMBL" id="AP018558">
    <property type="protein sequence ID" value="BBD77260.1"/>
    <property type="molecule type" value="Genomic_DNA"/>
</dbReference>
<evidence type="ECO:0000259" key="4">
    <source>
        <dbReference type="PROSITE" id="PS51770"/>
    </source>
</evidence>
<evidence type="ECO:0000256" key="3">
    <source>
        <dbReference type="PROSITE-ProRule" id="PRU01106"/>
    </source>
</evidence>
<dbReference type="PANTHER" id="PTHR11049:SF5">
    <property type="entry name" value="ACYL-COA THIOESTER HYDROLASE YCIA"/>
    <property type="match status" value="1"/>
</dbReference>
<proteinExistence type="inferred from homology"/>
<reference evidence="5 6" key="1">
    <citation type="submission" date="2018-04" db="EMBL/GenBank/DDBJ databases">
        <title>Complete genome sequence of Hydrogenophilus thermoluteolus TH-1.</title>
        <authorList>
            <person name="Arai H."/>
        </authorList>
    </citation>
    <scope>NUCLEOTIDE SEQUENCE [LARGE SCALE GENOMIC DNA]</scope>
    <source>
        <strain evidence="5 6">TH-1</strain>
    </source>
</reference>
<dbReference type="GO" id="GO:0006637">
    <property type="term" value="P:acyl-CoA metabolic process"/>
    <property type="evidence" value="ECO:0007669"/>
    <property type="project" value="TreeGrafter"/>
</dbReference>
<dbReference type="InterPro" id="IPR006683">
    <property type="entry name" value="Thioestr_dom"/>
</dbReference>